<dbReference type="AlphaFoldDB" id="A0A941BKB4"/>
<protein>
    <submittedName>
        <fullName evidence="1">Uncharacterized protein</fullName>
    </submittedName>
</protein>
<gene>
    <name evidence="1" type="ORF">KAK06_15410</name>
</gene>
<accession>A0A941BKB4</accession>
<dbReference type="Proteomes" id="UP000678374">
    <property type="component" value="Unassembled WGS sequence"/>
</dbReference>
<dbReference type="EMBL" id="JAGQDE010000013">
    <property type="protein sequence ID" value="MBQ0960342.1"/>
    <property type="molecule type" value="Genomic_DNA"/>
</dbReference>
<reference evidence="1" key="1">
    <citation type="submission" date="2021-04" db="EMBL/GenBank/DDBJ databases">
        <title>The genome sequence of Ideonella sp. 4Y11.</title>
        <authorList>
            <person name="Liu Y."/>
        </authorList>
    </citation>
    <scope>NUCLEOTIDE SEQUENCE</scope>
    <source>
        <strain evidence="1">4Y11</strain>
    </source>
</reference>
<evidence type="ECO:0000313" key="2">
    <source>
        <dbReference type="Proteomes" id="UP000678374"/>
    </source>
</evidence>
<organism evidence="1 2">
    <name type="scientific">Ideonella aquatica</name>
    <dbReference type="NCBI Taxonomy" id="2824119"/>
    <lineage>
        <taxon>Bacteria</taxon>
        <taxon>Pseudomonadati</taxon>
        <taxon>Pseudomonadota</taxon>
        <taxon>Betaproteobacteria</taxon>
        <taxon>Burkholderiales</taxon>
        <taxon>Sphaerotilaceae</taxon>
        <taxon>Ideonella</taxon>
    </lineage>
</organism>
<name>A0A941BKB4_9BURK</name>
<sequence length="158" mass="17979">MTLSLAAEEVLRDCENALSFLQEETDPSKFRLFWLAAVAGLRSVGHVLDKVDSLEQPKLGAAARAAYSRWKQEPENNQIFWQFIDNERNSLLKEGEPAVYPVPHRLLIDADFVYDGDFDLFAPILKGPYIGEDCRDVLGLAVSWWKEQINAIKREAQI</sequence>
<comment type="caution">
    <text evidence="1">The sequence shown here is derived from an EMBL/GenBank/DDBJ whole genome shotgun (WGS) entry which is preliminary data.</text>
</comment>
<dbReference type="RefSeq" id="WP_210803013.1">
    <property type="nucleotide sequence ID" value="NZ_JAGQDE010000013.1"/>
</dbReference>
<evidence type="ECO:0000313" key="1">
    <source>
        <dbReference type="EMBL" id="MBQ0960342.1"/>
    </source>
</evidence>
<proteinExistence type="predicted"/>
<keyword evidence="2" id="KW-1185">Reference proteome</keyword>